<proteinExistence type="predicted"/>
<gene>
    <name evidence="1" type="ORF">DJ533_13090</name>
</gene>
<dbReference type="AlphaFoldDB" id="A0A2S2FES4"/>
<keyword evidence="2" id="KW-1185">Reference proteome</keyword>
<dbReference type="Pfam" id="PF06258">
    <property type="entry name" value="Mito_fiss_Elm1"/>
    <property type="match status" value="1"/>
</dbReference>
<accession>A0A2S2FES4</accession>
<evidence type="ECO:0000313" key="2">
    <source>
        <dbReference type="Proteomes" id="UP000245977"/>
    </source>
</evidence>
<dbReference type="EMBL" id="CP029397">
    <property type="protein sequence ID" value="AWL29444.2"/>
    <property type="molecule type" value="Genomic_DNA"/>
</dbReference>
<dbReference type="OrthoDB" id="1865at2"/>
<dbReference type="KEGG" id="adv:DJ533_13090"/>
<evidence type="ECO:0008006" key="3">
    <source>
        <dbReference type="Google" id="ProtNLM"/>
    </source>
</evidence>
<sequence length="340" mass="39137">MNAMISNKTVIVIHDGRKGHLNPSLAVAEIVQEKYALDLYAFQLPTILNKKWVSLLKKFSNFPVLYNMLGQLFFKIEPTNIKHAEMLICSGMPNLIYAAYLAKKYQLPLLYVGNLRKFNEKLIDFSITALPQNVNCKQIILPTPPVSAHFTTQHTLQKQHNAVLLLGGSTTEYPFSKQDFANIIQEFIHFVDTHQLKGSVICSRRTPNLDTQSLDLLRRKQIEYIDPHQKITMSEKLTQYKYIFVTEDSITMLSEAIHTGAVVTSICLNEAKPNELIEKYLNYQYIQRKSIAHLGQIIEHYSPIKRTDMLIPLVQQLDRLYDQGHFNTSTHSRKKNKVYA</sequence>
<name>A0A2S2FES4_9GAMM</name>
<evidence type="ECO:0000313" key="1">
    <source>
        <dbReference type="EMBL" id="AWL29444.2"/>
    </source>
</evidence>
<dbReference type="Proteomes" id="UP000245977">
    <property type="component" value="Chromosome"/>
</dbReference>
<protein>
    <recommendedName>
        <fullName evidence="3">Nucleoside-diphosphate sugar epimerase</fullName>
    </recommendedName>
</protein>
<dbReference type="InterPro" id="IPR009367">
    <property type="entry name" value="Elm1-like"/>
</dbReference>
<reference evidence="1" key="1">
    <citation type="submission" date="2019-08" db="EMBL/GenBank/DDBJ databases">
        <title>The complete genome of Acinetobacter defluvii strain WCHAD010030.</title>
        <authorList>
            <person name="Hu Y."/>
            <person name="Qin J."/>
            <person name="Feng Y."/>
            <person name="Zong Z."/>
        </authorList>
    </citation>
    <scope>NUCLEOTIDE SEQUENCE</scope>
    <source>
        <strain evidence="1">WCHA30</strain>
    </source>
</reference>
<organism evidence="1 2">
    <name type="scientific">Acinetobacter defluvii</name>
    <dbReference type="NCBI Taxonomy" id="1871111"/>
    <lineage>
        <taxon>Bacteria</taxon>
        <taxon>Pseudomonadati</taxon>
        <taxon>Pseudomonadota</taxon>
        <taxon>Gammaproteobacteria</taxon>
        <taxon>Moraxellales</taxon>
        <taxon>Moraxellaceae</taxon>
        <taxon>Acinetobacter</taxon>
    </lineage>
</organism>